<dbReference type="AlphaFoldDB" id="E3I8J0"/>
<evidence type="ECO:0000313" key="2">
    <source>
        <dbReference type="EMBL" id="ADP70899.1"/>
    </source>
</evidence>
<dbReference type="Proteomes" id="UP000001399">
    <property type="component" value="Chromosome"/>
</dbReference>
<feature type="compositionally biased region" description="Low complexity" evidence="1">
    <location>
        <begin position="11"/>
        <end position="22"/>
    </location>
</feature>
<dbReference type="eggNOG" id="COG3931">
    <property type="taxonomic scope" value="Bacteria"/>
</dbReference>
<reference evidence="3" key="1">
    <citation type="journal article" date="2011" name="J. Bacteriol.">
        <title>Genome sequences of eight morphologically diverse alphaproteobacteria.</title>
        <authorList>
            <consortium name="US DOE Joint Genome Institute"/>
            <person name="Brown P.J."/>
            <person name="Kysela D.T."/>
            <person name="Buechlein A."/>
            <person name="Hemmerich C."/>
            <person name="Brun Y.V."/>
        </authorList>
    </citation>
    <scope>NUCLEOTIDE SEQUENCE [LARGE SCALE GENOMIC DNA]</scope>
    <source>
        <strain evidence="3">ATCC 17100 / ATH 3.1.1 / DSM 162 / LMG 4299</strain>
    </source>
</reference>
<organism evidence="2 3">
    <name type="scientific">Rhodomicrobium vannielii (strain ATCC 17100 / DSM 162 / LMG 4299 / NCIMB 10020 / ATH 3.1.1)</name>
    <dbReference type="NCBI Taxonomy" id="648757"/>
    <lineage>
        <taxon>Bacteria</taxon>
        <taxon>Pseudomonadati</taxon>
        <taxon>Pseudomonadota</taxon>
        <taxon>Alphaproteobacteria</taxon>
        <taxon>Hyphomicrobiales</taxon>
        <taxon>Hyphomicrobiaceae</taxon>
        <taxon>Rhodomicrobium</taxon>
    </lineage>
</organism>
<proteinExistence type="predicted"/>
<evidence type="ECO:0000256" key="1">
    <source>
        <dbReference type="SAM" id="MobiDB-lite"/>
    </source>
</evidence>
<gene>
    <name evidence="2" type="ordered locus">Rvan_1649</name>
</gene>
<dbReference type="GO" id="GO:0016787">
    <property type="term" value="F:hydrolase activity"/>
    <property type="evidence" value="ECO:0007669"/>
    <property type="project" value="UniProtKB-KW"/>
</dbReference>
<dbReference type="OrthoDB" id="9815326at2"/>
<dbReference type="Gene3D" id="3.40.630.40">
    <property type="entry name" value="Zn-dependent exopeptidases"/>
    <property type="match status" value="1"/>
</dbReference>
<feature type="region of interest" description="Disordered" evidence="1">
    <location>
        <begin position="1"/>
        <end position="30"/>
    </location>
</feature>
<keyword evidence="3" id="KW-1185">Reference proteome</keyword>
<accession>E3I8J0</accession>
<protein>
    <submittedName>
        <fullName evidence="2">N-formylglutamate amidohydrolase</fullName>
    </submittedName>
</protein>
<evidence type="ECO:0000313" key="3">
    <source>
        <dbReference type="Proteomes" id="UP000001399"/>
    </source>
</evidence>
<dbReference type="SUPFAM" id="SSF53187">
    <property type="entry name" value="Zn-dependent exopeptidases"/>
    <property type="match status" value="1"/>
</dbReference>
<name>E3I8J0_RHOVT</name>
<sequence length="304" mass="34066">MLYQPPSIETSSSRKPAPSSESWKSFEVSPGDPDTRLLVLCDHATNLMPPEYGKLGLDDVQLNRHIAYDIGALGIAREIGRRLRATVVSSRFSRLLIDPNRGEDDPTLIMRISDGAVVPGNTHVDDAEMERRIAAFFRPYHAAVAAEIDAMLARGQIPVIFSMHSFTNVWRGVPRKWQAAVLWDKDPRLPVPTLKQLRERTGFEIGDNEPYSGFLRNDTIFRHATLRGLPNVLVEVRQDLIREEAGQLEWAAILADSLAAILADPAHAEPLSRLEYYESRSDEEADRVMERVEKGDVETASGEE</sequence>
<keyword evidence="2" id="KW-0378">Hydrolase</keyword>
<dbReference type="STRING" id="648757.Rvan_1649"/>
<dbReference type="EMBL" id="CP002292">
    <property type="protein sequence ID" value="ADP70899.1"/>
    <property type="molecule type" value="Genomic_DNA"/>
</dbReference>
<dbReference type="HOGENOM" id="CLU_079628_0_0_5"/>
<dbReference type="KEGG" id="rva:Rvan_1649"/>
<dbReference type="RefSeq" id="WP_013419295.1">
    <property type="nucleotide sequence ID" value="NC_014664.1"/>
</dbReference>
<dbReference type="Pfam" id="PF05013">
    <property type="entry name" value="FGase"/>
    <property type="match status" value="1"/>
</dbReference>
<dbReference type="InterPro" id="IPR007709">
    <property type="entry name" value="N-FG_amidohydro"/>
</dbReference>